<dbReference type="eggNOG" id="COG3467">
    <property type="taxonomic scope" value="Bacteria"/>
</dbReference>
<dbReference type="AlphaFoldDB" id="G9YFW1"/>
<proteinExistence type="predicted"/>
<dbReference type="EMBL" id="AGCJ01000016">
    <property type="protein sequence ID" value="EHM42652.1"/>
    <property type="molecule type" value="Genomic_DNA"/>
</dbReference>
<comment type="caution">
    <text evidence="2">The sequence shown here is derived from an EMBL/GenBank/DDBJ whole genome shotgun (WGS) entry which is preliminary data.</text>
</comment>
<dbReference type="HOGENOM" id="CLU_1018651_0_0_9"/>
<dbReference type="Proteomes" id="UP000005481">
    <property type="component" value="Unassembled WGS sequence"/>
</dbReference>
<feature type="domain" description="Pyridoxamine 5'-phosphate oxidase N-terminal" evidence="1">
    <location>
        <begin position="137"/>
        <end position="257"/>
    </location>
</feature>
<keyword evidence="3" id="KW-1185">Reference proteome</keyword>
<dbReference type="InterPro" id="IPR012349">
    <property type="entry name" value="Split_barrel_FMN-bd"/>
</dbReference>
<dbReference type="InterPro" id="IPR011576">
    <property type="entry name" value="Pyridox_Oxase_N"/>
</dbReference>
<dbReference type="STRING" id="861450.HMPREF0080_00524"/>
<gene>
    <name evidence="2" type="ORF">HMPREF0080_00524</name>
</gene>
<protein>
    <submittedName>
        <fullName evidence="2">Pyridoxamine 5'-phosphate oxidase family protein</fullName>
    </submittedName>
</protein>
<evidence type="ECO:0000313" key="2">
    <source>
        <dbReference type="EMBL" id="EHM42652.1"/>
    </source>
</evidence>
<dbReference type="SUPFAM" id="SSF50475">
    <property type="entry name" value="FMN-binding split barrel"/>
    <property type="match status" value="1"/>
</dbReference>
<organism evidence="2 3">
    <name type="scientific">Anaeroglobus geminatus F0357</name>
    <dbReference type="NCBI Taxonomy" id="861450"/>
    <lineage>
        <taxon>Bacteria</taxon>
        <taxon>Bacillati</taxon>
        <taxon>Bacillota</taxon>
        <taxon>Negativicutes</taxon>
        <taxon>Veillonellales</taxon>
        <taxon>Veillonellaceae</taxon>
        <taxon>Anaeroglobus</taxon>
    </lineage>
</organism>
<dbReference type="OrthoDB" id="3255142at2"/>
<sequence length="284" mass="31609">MGNTLFMYHDELTKSAAVVASAVLSMSACKAVHTAADTRKYGRLICVAGPAAVYEVYRDIVQAFASADKEIGFFFVNMEPDRKDIFLQAAGESCTPAFSADLDGRTLMDDAVNAAENILAKDGRPENRNEARLLEVLGEFLRSHDTGILATGHDNIIRSTPIEYVWYKGRFYFFSEGGRKFAHLWRNRRASYSVCEPYGGGVQTLAGLQANGTVRVYEPDDAVYEEVRKVKGISDNTLRTMPVTLHLIELTPAELIFMWGPFLKEDLPVKQIYDGDMEKIKGKA</sequence>
<accession>G9YFW1</accession>
<dbReference type="Pfam" id="PF01243">
    <property type="entry name" value="PNPOx_N"/>
    <property type="match status" value="1"/>
</dbReference>
<evidence type="ECO:0000259" key="1">
    <source>
        <dbReference type="Pfam" id="PF01243"/>
    </source>
</evidence>
<name>G9YFW1_9FIRM</name>
<reference evidence="2 3" key="1">
    <citation type="submission" date="2011-08" db="EMBL/GenBank/DDBJ databases">
        <authorList>
            <person name="Weinstock G."/>
            <person name="Sodergren E."/>
            <person name="Clifton S."/>
            <person name="Fulton L."/>
            <person name="Fulton B."/>
            <person name="Courtney L."/>
            <person name="Fronick C."/>
            <person name="Harrison M."/>
            <person name="Strong C."/>
            <person name="Farmer C."/>
            <person name="Delahaunty K."/>
            <person name="Markovic C."/>
            <person name="Hall O."/>
            <person name="Minx P."/>
            <person name="Tomlinson C."/>
            <person name="Mitreva M."/>
            <person name="Hou S."/>
            <person name="Chen J."/>
            <person name="Wollam A."/>
            <person name="Pepin K.H."/>
            <person name="Johnson M."/>
            <person name="Bhonagiri V."/>
            <person name="Zhang X."/>
            <person name="Suruliraj S."/>
            <person name="Warren W."/>
            <person name="Chinwalla A."/>
            <person name="Mardis E.R."/>
            <person name="Wilson R.K."/>
        </authorList>
    </citation>
    <scope>NUCLEOTIDE SEQUENCE [LARGE SCALE GENOMIC DNA]</scope>
    <source>
        <strain evidence="2 3">F0357</strain>
    </source>
</reference>
<dbReference type="Gene3D" id="2.30.110.10">
    <property type="entry name" value="Electron Transport, Fmn-binding Protein, Chain A"/>
    <property type="match status" value="1"/>
</dbReference>
<dbReference type="RefSeq" id="WP_006789512.1">
    <property type="nucleotide sequence ID" value="NZ_JH417572.1"/>
</dbReference>
<evidence type="ECO:0000313" key="3">
    <source>
        <dbReference type="Proteomes" id="UP000005481"/>
    </source>
</evidence>